<feature type="active site" description="Proton donor/acceptor" evidence="9">
    <location>
        <position position="156"/>
    </location>
</feature>
<comment type="cofactor">
    <cofactor evidence="9">
        <name>Zn(2+)</name>
        <dbReference type="ChEBI" id="CHEBI:29105"/>
    </cofactor>
    <text evidence="9">Binds 1 zinc ion per subunit.</text>
</comment>
<evidence type="ECO:0000256" key="1">
    <source>
        <dbReference type="ARBA" id="ARBA00001362"/>
    </source>
</evidence>
<dbReference type="GO" id="GO:0008270">
    <property type="term" value="F:zinc ion binding"/>
    <property type="evidence" value="ECO:0007669"/>
    <property type="project" value="UniProtKB-UniRule"/>
</dbReference>
<evidence type="ECO:0000256" key="2">
    <source>
        <dbReference type="ARBA" id="ARBA00022670"/>
    </source>
</evidence>
<dbReference type="GO" id="GO:0160237">
    <property type="term" value="F:D-Ala-D-Ala dipeptidase activity"/>
    <property type="evidence" value="ECO:0007669"/>
    <property type="project" value="UniProtKB-EC"/>
</dbReference>
<dbReference type="PIRSF" id="PIRSF026671">
    <property type="entry name" value="AA_dipeptidase"/>
    <property type="match status" value="1"/>
</dbReference>
<keyword evidence="6 9" id="KW-0224">Dipeptidase</keyword>
<keyword evidence="4 9" id="KW-0378">Hydrolase</keyword>
<dbReference type="EMBL" id="CACVAT010000326">
    <property type="protein sequence ID" value="CAA6819226.1"/>
    <property type="molecule type" value="Genomic_DNA"/>
</dbReference>
<dbReference type="InterPro" id="IPR000755">
    <property type="entry name" value="A_A_dipeptidase"/>
</dbReference>
<feature type="binding site" evidence="9">
    <location>
        <position position="99"/>
    </location>
    <ligand>
        <name>Zn(2+)</name>
        <dbReference type="ChEBI" id="CHEBI:29105"/>
        <note>catalytic</note>
    </ligand>
</feature>
<evidence type="ECO:0000256" key="4">
    <source>
        <dbReference type="ARBA" id="ARBA00022801"/>
    </source>
</evidence>
<reference evidence="10" key="1">
    <citation type="submission" date="2020-01" db="EMBL/GenBank/DDBJ databases">
        <authorList>
            <person name="Meier V. D."/>
            <person name="Meier V D."/>
        </authorList>
    </citation>
    <scope>NUCLEOTIDE SEQUENCE</scope>
    <source>
        <strain evidence="10">HLG_WM_MAG_09</strain>
    </source>
</reference>
<dbReference type="GO" id="GO:0071555">
    <property type="term" value="P:cell wall organization"/>
    <property type="evidence" value="ECO:0007669"/>
    <property type="project" value="UniProtKB-KW"/>
</dbReference>
<dbReference type="HAMAP" id="MF_01924">
    <property type="entry name" value="A_A_dipeptidase"/>
    <property type="match status" value="1"/>
</dbReference>
<evidence type="ECO:0000313" key="10">
    <source>
        <dbReference type="EMBL" id="CAA6819226.1"/>
    </source>
</evidence>
<evidence type="ECO:0000256" key="9">
    <source>
        <dbReference type="HAMAP-Rule" id="MF_01924"/>
    </source>
</evidence>
<dbReference type="CDD" id="cd14840">
    <property type="entry name" value="D-Ala-D-Ala_dipeptidase_Aad"/>
    <property type="match status" value="1"/>
</dbReference>
<gene>
    <name evidence="9" type="primary">ddpX</name>
    <name evidence="10" type="ORF">HELGO_WM39071</name>
</gene>
<keyword evidence="2 9" id="KW-0645">Protease</keyword>
<keyword evidence="7 9" id="KW-0482">Metalloprotease</keyword>
<dbReference type="AlphaFoldDB" id="A0A6S6TVU0"/>
<evidence type="ECO:0000256" key="6">
    <source>
        <dbReference type="ARBA" id="ARBA00022997"/>
    </source>
</evidence>
<organism evidence="10">
    <name type="scientific">uncultured Thiotrichaceae bacterium</name>
    <dbReference type="NCBI Taxonomy" id="298394"/>
    <lineage>
        <taxon>Bacteria</taxon>
        <taxon>Pseudomonadati</taxon>
        <taxon>Pseudomonadota</taxon>
        <taxon>Gammaproteobacteria</taxon>
        <taxon>Thiotrichales</taxon>
        <taxon>Thiotrichaceae</taxon>
        <taxon>environmental samples</taxon>
    </lineage>
</organism>
<feature type="binding site" evidence="9">
    <location>
        <position position="92"/>
    </location>
    <ligand>
        <name>Zn(2+)</name>
        <dbReference type="ChEBI" id="CHEBI:29105"/>
        <note>catalytic</note>
    </ligand>
</feature>
<comment type="function">
    <text evidence="9">Catalyzes hydrolysis of the D-alanyl-D-alanine dipeptide.</text>
</comment>
<dbReference type="Gene3D" id="3.30.1380.10">
    <property type="match status" value="1"/>
</dbReference>
<comment type="similarity">
    <text evidence="9">Belongs to the peptidase M15D family.</text>
</comment>
<evidence type="ECO:0000256" key="7">
    <source>
        <dbReference type="ARBA" id="ARBA00023049"/>
    </source>
</evidence>
<dbReference type="InterPro" id="IPR009045">
    <property type="entry name" value="Zn_M74/Hedgehog-like"/>
</dbReference>
<dbReference type="EC" id="3.4.13.22" evidence="9"/>
<dbReference type="GO" id="GO:0008237">
    <property type="term" value="F:metallopeptidase activity"/>
    <property type="evidence" value="ECO:0007669"/>
    <property type="project" value="UniProtKB-KW"/>
</dbReference>
<dbReference type="PANTHER" id="PTHR43126">
    <property type="entry name" value="D-ALANYL-D-ALANINE DIPEPTIDASE"/>
    <property type="match status" value="1"/>
</dbReference>
<dbReference type="NCBIfam" id="NF007557">
    <property type="entry name" value="PRK10178.1"/>
    <property type="match status" value="1"/>
</dbReference>
<protein>
    <recommendedName>
        <fullName evidence="9">D-alanyl-D-alanine dipeptidase</fullName>
        <shortName evidence="9">D-Ala-D-Ala dipeptidase</shortName>
        <ecNumber evidence="9">3.4.13.22</ecNumber>
    </recommendedName>
</protein>
<feature type="site" description="Transition state stabilizer" evidence="9">
    <location>
        <position position="65"/>
    </location>
</feature>
<proteinExistence type="inferred from homology"/>
<evidence type="ECO:0000256" key="3">
    <source>
        <dbReference type="ARBA" id="ARBA00022723"/>
    </source>
</evidence>
<feature type="binding site" evidence="9">
    <location>
        <position position="159"/>
    </location>
    <ligand>
        <name>Zn(2+)</name>
        <dbReference type="ChEBI" id="CHEBI:29105"/>
        <note>catalytic</note>
    </ligand>
</feature>
<dbReference type="GO" id="GO:0006508">
    <property type="term" value="P:proteolysis"/>
    <property type="evidence" value="ECO:0007669"/>
    <property type="project" value="UniProtKB-KW"/>
</dbReference>
<keyword evidence="5 9" id="KW-0862">Zinc</keyword>
<dbReference type="SUPFAM" id="SSF55166">
    <property type="entry name" value="Hedgehog/DD-peptidase"/>
    <property type="match status" value="1"/>
</dbReference>
<name>A0A6S6TVU0_9GAMM</name>
<keyword evidence="3 9" id="KW-0479">Metal-binding</keyword>
<accession>A0A6S6TVU0</accession>
<dbReference type="Pfam" id="PF01427">
    <property type="entry name" value="Peptidase_M15"/>
    <property type="match status" value="1"/>
</dbReference>
<dbReference type="PANTHER" id="PTHR43126:SF1">
    <property type="entry name" value="D-ALANYL-D-ALANINE DIPEPTIDASE"/>
    <property type="match status" value="1"/>
</dbReference>
<evidence type="ECO:0000256" key="5">
    <source>
        <dbReference type="ARBA" id="ARBA00022833"/>
    </source>
</evidence>
<sequence length="173" mass="19126">MKLTKIGHPAIDIDLAYATSNNIAGKRLYMDSDALLHPDAATALHAAADILQAQNLRICVFDAFRPAYVQQKLWAVLPDPEFIADPEVGSDHTRGIAVDLTITDQSGQPLDMATGFDEMVQQSHHNRVDIPVTAQQNRLLLLGAMALAGFQHNPFEWWHYSLPNAENYPLING</sequence>
<comment type="catalytic activity">
    <reaction evidence="1 9">
        <text>D-alanyl-D-alanine + H2O = 2 D-alanine</text>
        <dbReference type="Rhea" id="RHEA:20661"/>
        <dbReference type="ChEBI" id="CHEBI:15377"/>
        <dbReference type="ChEBI" id="CHEBI:57416"/>
        <dbReference type="ChEBI" id="CHEBI:57822"/>
        <dbReference type="EC" id="3.4.13.22"/>
    </reaction>
</comment>
<keyword evidence="8" id="KW-0961">Cell wall biogenesis/degradation</keyword>
<evidence type="ECO:0000256" key="8">
    <source>
        <dbReference type="ARBA" id="ARBA00023316"/>
    </source>
</evidence>